<accession>A0A1N7AIH8</accession>
<reference evidence="2" key="1">
    <citation type="submission" date="2017-01" db="EMBL/GenBank/DDBJ databases">
        <authorList>
            <person name="Varghese N."/>
            <person name="Submissions S."/>
        </authorList>
    </citation>
    <scope>NUCLEOTIDE SEQUENCE [LARGE SCALE GENOMIC DNA]</scope>
    <source>
        <strain evidence="2">ATCC 12950</strain>
    </source>
</reference>
<keyword evidence="2" id="KW-1185">Reference proteome</keyword>
<dbReference type="Proteomes" id="UP000186096">
    <property type="component" value="Unassembled WGS sequence"/>
</dbReference>
<sequence length="167" mass="18713">MTITAIETRYAGCRFRSRLEARWAVFFDHQGIRWEYEPKGFMTAAGPYLPDFRIPDYRLIIEVKGADPTPRALDRCAEVARACQKHGGDMIILGGDIPVPLASVAFDTPTAWTLQEDEWVTSPLHEAWAWCTGDHYWSTSRGCDPYCDALTAARSARFEYGESGAGS</sequence>
<evidence type="ECO:0000313" key="2">
    <source>
        <dbReference type="Proteomes" id="UP000186096"/>
    </source>
</evidence>
<proteinExistence type="predicted"/>
<dbReference type="RefSeq" id="WP_143734259.1">
    <property type="nucleotide sequence ID" value="NZ_FTNI01000008.1"/>
</dbReference>
<organism evidence="1 2">
    <name type="scientific">Microbispora rosea</name>
    <dbReference type="NCBI Taxonomy" id="58117"/>
    <lineage>
        <taxon>Bacteria</taxon>
        <taxon>Bacillati</taxon>
        <taxon>Actinomycetota</taxon>
        <taxon>Actinomycetes</taxon>
        <taxon>Streptosporangiales</taxon>
        <taxon>Streptosporangiaceae</taxon>
        <taxon>Microbispora</taxon>
    </lineage>
</organism>
<dbReference type="EMBL" id="FTNI01000008">
    <property type="protein sequence ID" value="SIR38814.1"/>
    <property type="molecule type" value="Genomic_DNA"/>
</dbReference>
<dbReference type="STRING" id="58117.SAMN05421833_108209"/>
<evidence type="ECO:0000313" key="1">
    <source>
        <dbReference type="EMBL" id="SIR38814.1"/>
    </source>
</evidence>
<protein>
    <submittedName>
        <fullName evidence="1">Uncharacterized protein</fullName>
    </submittedName>
</protein>
<dbReference type="AlphaFoldDB" id="A0A1N7AIH8"/>
<name>A0A1N7AIH8_9ACTN</name>
<dbReference type="Gene3D" id="3.40.91.30">
    <property type="match status" value="1"/>
</dbReference>
<dbReference type="OrthoDB" id="1667101at2"/>
<gene>
    <name evidence="1" type="ORF">SAMN05421833_108209</name>
</gene>